<dbReference type="EMBL" id="JALJOS010000001">
    <property type="protein sequence ID" value="KAK9844607.1"/>
    <property type="molecule type" value="Genomic_DNA"/>
</dbReference>
<proteinExistence type="predicted"/>
<accession>A0AAW1SGE6</accession>
<evidence type="ECO:0000313" key="1">
    <source>
        <dbReference type="EMBL" id="KAK9844607.1"/>
    </source>
</evidence>
<dbReference type="Proteomes" id="UP001438707">
    <property type="component" value="Unassembled WGS sequence"/>
</dbReference>
<name>A0AAW1SGE6_9CHLO</name>
<comment type="caution">
    <text evidence="1">The sequence shown here is derived from an EMBL/GenBank/DDBJ whole genome shotgun (WGS) entry which is preliminary data.</text>
</comment>
<evidence type="ECO:0000313" key="2">
    <source>
        <dbReference type="Proteomes" id="UP001438707"/>
    </source>
</evidence>
<reference evidence="1 2" key="1">
    <citation type="journal article" date="2024" name="Nat. Commun.">
        <title>Phylogenomics reveals the evolutionary origins of lichenization in chlorophyte algae.</title>
        <authorList>
            <person name="Puginier C."/>
            <person name="Libourel C."/>
            <person name="Otte J."/>
            <person name="Skaloud P."/>
            <person name="Haon M."/>
            <person name="Grisel S."/>
            <person name="Petersen M."/>
            <person name="Berrin J.G."/>
            <person name="Delaux P.M."/>
            <person name="Dal Grande F."/>
            <person name="Keller J."/>
        </authorList>
    </citation>
    <scope>NUCLEOTIDE SEQUENCE [LARGE SCALE GENOMIC DNA]</scope>
    <source>
        <strain evidence="1 2">SAG 2145</strain>
    </source>
</reference>
<sequence>MALSLSLVQGFGVIDGSFIASNAVDVSGSGFYNNAEGNAASSGAPGSSGCDVPITGNGNTDGGFTAAQIAKYNSIVAGVGL</sequence>
<protein>
    <submittedName>
        <fullName evidence="1">Uncharacterized protein</fullName>
    </submittedName>
</protein>
<gene>
    <name evidence="1" type="ORF">WJX74_004515</name>
</gene>
<keyword evidence="2" id="KW-1185">Reference proteome</keyword>
<dbReference type="AlphaFoldDB" id="A0AAW1SGE6"/>
<organism evidence="1 2">
    <name type="scientific">Apatococcus lobatus</name>
    <dbReference type="NCBI Taxonomy" id="904363"/>
    <lineage>
        <taxon>Eukaryota</taxon>
        <taxon>Viridiplantae</taxon>
        <taxon>Chlorophyta</taxon>
        <taxon>core chlorophytes</taxon>
        <taxon>Trebouxiophyceae</taxon>
        <taxon>Chlorellales</taxon>
        <taxon>Chlorellaceae</taxon>
        <taxon>Apatococcus</taxon>
    </lineage>
</organism>